<feature type="region of interest" description="Disordered" evidence="1">
    <location>
        <begin position="1"/>
        <end position="20"/>
    </location>
</feature>
<evidence type="ECO:0000313" key="2">
    <source>
        <dbReference type="EMBL" id="GBB86235.1"/>
    </source>
</evidence>
<organism evidence="2 4">
    <name type="scientific">Rhizophagus clarus</name>
    <dbReference type="NCBI Taxonomy" id="94130"/>
    <lineage>
        <taxon>Eukaryota</taxon>
        <taxon>Fungi</taxon>
        <taxon>Fungi incertae sedis</taxon>
        <taxon>Mucoromycota</taxon>
        <taxon>Glomeromycotina</taxon>
        <taxon>Glomeromycetes</taxon>
        <taxon>Glomerales</taxon>
        <taxon>Glomeraceae</taxon>
        <taxon>Rhizophagus</taxon>
    </lineage>
</organism>
<dbReference type="Proteomes" id="UP000247702">
    <property type="component" value="Unassembled WGS sequence"/>
</dbReference>
<dbReference type="EMBL" id="BEXD01000300">
    <property type="protein sequence ID" value="GBB86235.1"/>
    <property type="molecule type" value="Genomic_DNA"/>
</dbReference>
<comment type="caution">
    <text evidence="2">The sequence shown here is derived from an EMBL/GenBank/DDBJ whole genome shotgun (WGS) entry which is preliminary data.</text>
</comment>
<evidence type="ECO:0000313" key="3">
    <source>
        <dbReference type="EMBL" id="GES83375.1"/>
    </source>
</evidence>
<reference evidence="2 4" key="1">
    <citation type="submission" date="2017-11" db="EMBL/GenBank/DDBJ databases">
        <title>The genome of Rhizophagus clarus HR1 reveals common genetic basis of auxotrophy among arbuscular mycorrhizal fungi.</title>
        <authorList>
            <person name="Kobayashi Y."/>
        </authorList>
    </citation>
    <scope>NUCLEOTIDE SEQUENCE [LARGE SCALE GENOMIC DNA]</scope>
    <source>
        <strain evidence="2 4">HR1</strain>
    </source>
</reference>
<dbReference type="AlphaFoldDB" id="A0A2Z6Q9L7"/>
<keyword evidence="4" id="KW-1185">Reference proteome</keyword>
<gene>
    <name evidence="3" type="ORF">RCL2_001053300</name>
    <name evidence="2" type="ORF">RclHR1_12680001</name>
</gene>
<accession>A0A2Z6Q9L7</accession>
<sequence length="215" mass="24323">MSSQASSPASPASITEEISTRTMSDMEEITGLVFLKLTKENFHDIGFALDPVTVLAEFIEGLSQKLRNYSSLKTLDDLKEMLRRNKINGEDITNIKQFTPVFEKISDDDKAFKYCMEDIVLKLLNVETMTDANKATRYEFILAILHATIAIAKKLTSQDIFIVLQKDISGEDTTGWVDYAIKSLEELLCITKGKSRNIKIGYAQIGQFVFLVYWL</sequence>
<dbReference type="EMBL" id="BLAL01000068">
    <property type="protein sequence ID" value="GES83375.1"/>
    <property type="molecule type" value="Genomic_DNA"/>
</dbReference>
<evidence type="ECO:0000313" key="4">
    <source>
        <dbReference type="Proteomes" id="UP000247702"/>
    </source>
</evidence>
<dbReference type="Proteomes" id="UP000615446">
    <property type="component" value="Unassembled WGS sequence"/>
</dbReference>
<evidence type="ECO:0000256" key="1">
    <source>
        <dbReference type="SAM" id="MobiDB-lite"/>
    </source>
</evidence>
<protein>
    <submittedName>
        <fullName evidence="2">Uncharacterized protein</fullName>
    </submittedName>
</protein>
<name>A0A2Z6Q9L7_9GLOM</name>
<dbReference type="OrthoDB" id="10366555at2759"/>
<proteinExistence type="predicted"/>
<feature type="compositionally biased region" description="Low complexity" evidence="1">
    <location>
        <begin position="1"/>
        <end position="13"/>
    </location>
</feature>
<reference evidence="3" key="2">
    <citation type="submission" date="2019-10" db="EMBL/GenBank/DDBJ databases">
        <title>Conservation and host-specific expression of non-tandemly repeated heterogenous ribosome RNA gene in arbuscular mycorrhizal fungi.</title>
        <authorList>
            <person name="Maeda T."/>
            <person name="Kobayashi Y."/>
            <person name="Nakagawa T."/>
            <person name="Ezawa T."/>
            <person name="Yamaguchi K."/>
            <person name="Bino T."/>
            <person name="Nishimoto Y."/>
            <person name="Shigenobu S."/>
            <person name="Kawaguchi M."/>
        </authorList>
    </citation>
    <scope>NUCLEOTIDE SEQUENCE</scope>
    <source>
        <strain evidence="3">HR1</strain>
    </source>
</reference>